<keyword evidence="9" id="KW-1185">Reference proteome</keyword>
<accession>A0A8H3FDC6</accession>
<evidence type="ECO:0000256" key="6">
    <source>
        <dbReference type="SAM" id="Phobius"/>
    </source>
</evidence>
<dbReference type="EMBL" id="CAJPDS010000034">
    <property type="protein sequence ID" value="CAF9923906.1"/>
    <property type="molecule type" value="Genomic_DNA"/>
</dbReference>
<evidence type="ECO:0000256" key="1">
    <source>
        <dbReference type="ARBA" id="ARBA00004141"/>
    </source>
</evidence>
<dbReference type="OrthoDB" id="3648173at2759"/>
<sequence>MSPDRYVSYYKWIYISSPIYLLSLLGYKLSILLLYLRLFGVNTRFRYATWAVAFLVSGYVFANLWTQLFGCHPIAKFWQPKLAGHCMTWETATYAYGSLNVISDLFIFVLPLPMVWRLRLSRREKLGVTLVFFGGAM</sequence>
<keyword evidence="3 6" id="KW-1133">Transmembrane helix</keyword>
<evidence type="ECO:0000313" key="9">
    <source>
        <dbReference type="Proteomes" id="UP000664521"/>
    </source>
</evidence>
<feature type="transmembrane region" description="Helical" evidence="6">
    <location>
        <begin position="12"/>
        <end position="36"/>
    </location>
</feature>
<dbReference type="Proteomes" id="UP000664521">
    <property type="component" value="Unassembled WGS sequence"/>
</dbReference>
<dbReference type="InterPro" id="IPR052337">
    <property type="entry name" value="SAT4-like"/>
</dbReference>
<name>A0A8H3FDC6_9LECA</name>
<feature type="transmembrane region" description="Helical" evidence="6">
    <location>
        <begin position="48"/>
        <end position="75"/>
    </location>
</feature>
<comment type="subcellular location">
    <subcellularLocation>
        <location evidence="1">Membrane</location>
        <topology evidence="1">Multi-pass membrane protein</topology>
    </subcellularLocation>
</comment>
<dbReference type="PANTHER" id="PTHR33048">
    <property type="entry name" value="PTH11-LIKE INTEGRAL MEMBRANE PROTEIN (AFU_ORTHOLOGUE AFUA_5G11245)"/>
    <property type="match status" value="1"/>
</dbReference>
<feature type="transmembrane region" description="Helical" evidence="6">
    <location>
        <begin position="95"/>
        <end position="116"/>
    </location>
</feature>
<gene>
    <name evidence="8" type="ORF">HETSPECPRED_005455</name>
</gene>
<proteinExistence type="inferred from homology"/>
<evidence type="ECO:0000256" key="3">
    <source>
        <dbReference type="ARBA" id="ARBA00022989"/>
    </source>
</evidence>
<evidence type="ECO:0000256" key="5">
    <source>
        <dbReference type="ARBA" id="ARBA00038359"/>
    </source>
</evidence>
<evidence type="ECO:0000256" key="2">
    <source>
        <dbReference type="ARBA" id="ARBA00022692"/>
    </source>
</evidence>
<comment type="caution">
    <text evidence="8">The sequence shown here is derived from an EMBL/GenBank/DDBJ whole genome shotgun (WGS) entry which is preliminary data.</text>
</comment>
<dbReference type="InterPro" id="IPR049326">
    <property type="entry name" value="Rhodopsin_dom_fungi"/>
</dbReference>
<keyword evidence="2 6" id="KW-0812">Transmembrane</keyword>
<protein>
    <recommendedName>
        <fullName evidence="7">Rhodopsin domain-containing protein</fullName>
    </recommendedName>
</protein>
<evidence type="ECO:0000313" key="8">
    <source>
        <dbReference type="EMBL" id="CAF9923906.1"/>
    </source>
</evidence>
<feature type="domain" description="Rhodopsin" evidence="7">
    <location>
        <begin position="9"/>
        <end position="136"/>
    </location>
</feature>
<reference evidence="8" key="1">
    <citation type="submission" date="2021-03" db="EMBL/GenBank/DDBJ databases">
        <authorList>
            <person name="Tagirdzhanova G."/>
        </authorList>
    </citation>
    <scope>NUCLEOTIDE SEQUENCE</scope>
</reference>
<evidence type="ECO:0000259" key="7">
    <source>
        <dbReference type="Pfam" id="PF20684"/>
    </source>
</evidence>
<comment type="similarity">
    <text evidence="5">Belongs to the SAT4 family.</text>
</comment>
<evidence type="ECO:0000256" key="4">
    <source>
        <dbReference type="ARBA" id="ARBA00023136"/>
    </source>
</evidence>
<organism evidence="8 9">
    <name type="scientific">Heterodermia speciosa</name>
    <dbReference type="NCBI Taxonomy" id="116794"/>
    <lineage>
        <taxon>Eukaryota</taxon>
        <taxon>Fungi</taxon>
        <taxon>Dikarya</taxon>
        <taxon>Ascomycota</taxon>
        <taxon>Pezizomycotina</taxon>
        <taxon>Lecanoromycetes</taxon>
        <taxon>OSLEUM clade</taxon>
        <taxon>Lecanoromycetidae</taxon>
        <taxon>Caliciales</taxon>
        <taxon>Physciaceae</taxon>
        <taxon>Heterodermia</taxon>
    </lineage>
</organism>
<dbReference type="Pfam" id="PF20684">
    <property type="entry name" value="Fung_rhodopsin"/>
    <property type="match status" value="1"/>
</dbReference>
<keyword evidence="4 6" id="KW-0472">Membrane</keyword>
<dbReference type="AlphaFoldDB" id="A0A8H3FDC6"/>
<dbReference type="PANTHER" id="PTHR33048:SF47">
    <property type="entry name" value="INTEGRAL MEMBRANE PROTEIN-RELATED"/>
    <property type="match status" value="1"/>
</dbReference>
<dbReference type="GO" id="GO:0016020">
    <property type="term" value="C:membrane"/>
    <property type="evidence" value="ECO:0007669"/>
    <property type="project" value="UniProtKB-SubCell"/>
</dbReference>